<organism evidence="1 2">
    <name type="scientific">Symmachiella macrocystis</name>
    <dbReference type="NCBI Taxonomy" id="2527985"/>
    <lineage>
        <taxon>Bacteria</taxon>
        <taxon>Pseudomonadati</taxon>
        <taxon>Planctomycetota</taxon>
        <taxon>Planctomycetia</taxon>
        <taxon>Planctomycetales</taxon>
        <taxon>Planctomycetaceae</taxon>
        <taxon>Symmachiella</taxon>
    </lineage>
</organism>
<evidence type="ECO:0000313" key="2">
    <source>
        <dbReference type="Proteomes" id="UP000320735"/>
    </source>
</evidence>
<dbReference type="Proteomes" id="UP000320735">
    <property type="component" value="Unassembled WGS sequence"/>
</dbReference>
<evidence type="ECO:0000313" key="1">
    <source>
        <dbReference type="EMBL" id="TWU08878.1"/>
    </source>
</evidence>
<sequence>MSNSNTFSGVPILKNNQPRFPLGQCAATPGAIDAVAETGEDLGSFVRRHHGGEWGDVCEEDAQANDDALTDGSRLLSVYFTKNYTKLYVITEADRSVTTVLLADEY</sequence>
<keyword evidence="2" id="KW-1185">Reference proteome</keyword>
<dbReference type="RefSeq" id="WP_197532627.1">
    <property type="nucleotide sequence ID" value="NZ_SJPP01000002.1"/>
</dbReference>
<gene>
    <name evidence="1" type="ORF">CA54_41170</name>
</gene>
<comment type="caution">
    <text evidence="1">The sequence shown here is derived from an EMBL/GenBank/DDBJ whole genome shotgun (WGS) entry which is preliminary data.</text>
</comment>
<accession>A0A5C6BA82</accession>
<dbReference type="AlphaFoldDB" id="A0A5C6BA82"/>
<proteinExistence type="predicted"/>
<dbReference type="EMBL" id="SJPP01000002">
    <property type="protein sequence ID" value="TWU08878.1"/>
    <property type="molecule type" value="Genomic_DNA"/>
</dbReference>
<evidence type="ECO:0008006" key="3">
    <source>
        <dbReference type="Google" id="ProtNLM"/>
    </source>
</evidence>
<protein>
    <recommendedName>
        <fullName evidence="3">Plasmid related protein</fullName>
    </recommendedName>
</protein>
<reference evidence="1 2" key="1">
    <citation type="submission" date="2019-02" db="EMBL/GenBank/DDBJ databases">
        <title>Deep-cultivation of Planctomycetes and their phenomic and genomic characterization uncovers novel biology.</title>
        <authorList>
            <person name="Wiegand S."/>
            <person name="Jogler M."/>
            <person name="Boedeker C."/>
            <person name="Pinto D."/>
            <person name="Vollmers J."/>
            <person name="Rivas-Marin E."/>
            <person name="Kohn T."/>
            <person name="Peeters S.H."/>
            <person name="Heuer A."/>
            <person name="Rast P."/>
            <person name="Oberbeckmann S."/>
            <person name="Bunk B."/>
            <person name="Jeske O."/>
            <person name="Meyerdierks A."/>
            <person name="Storesund J.E."/>
            <person name="Kallscheuer N."/>
            <person name="Luecker S."/>
            <person name="Lage O.M."/>
            <person name="Pohl T."/>
            <person name="Merkel B.J."/>
            <person name="Hornburger P."/>
            <person name="Mueller R.-W."/>
            <person name="Bruemmer F."/>
            <person name="Labrenz M."/>
            <person name="Spormann A.M."/>
            <person name="Op Den Camp H."/>
            <person name="Overmann J."/>
            <person name="Amann R."/>
            <person name="Jetten M.S.M."/>
            <person name="Mascher T."/>
            <person name="Medema M.H."/>
            <person name="Devos D.P."/>
            <person name="Kaster A.-K."/>
            <person name="Ovreas L."/>
            <person name="Rohde M."/>
            <person name="Galperin M.Y."/>
            <person name="Jogler C."/>
        </authorList>
    </citation>
    <scope>NUCLEOTIDE SEQUENCE [LARGE SCALE GENOMIC DNA]</scope>
    <source>
        <strain evidence="1 2">CA54</strain>
    </source>
</reference>
<name>A0A5C6BA82_9PLAN</name>